<dbReference type="PROSITE" id="PS51071">
    <property type="entry name" value="HTH_RPIR"/>
    <property type="match status" value="1"/>
</dbReference>
<sequence length="283" mass="31149">MPPLVKIRSERDQMSAIERRIADFILDNAHLLRDYSSQQLASALGVSQSSVVKFSQKLGFKGYPDLKYSVGTAVARNGDGAPVPQQEPAADADVFTRLQDGLRRSKAAAEEETRSLNPRANIEAIVGLIDQAGKVFVCGLGDDGLFAREFAMRLSLLGLLTVHHADPILMMANLSAVRPGDTLVMFSEFGKLPQLSQVSRQFQACEGKVISITRHTANPLRAHADAALVISAHDPAPHVEQLLYRSSLQSLLDFVFVLLCQSNPDRYRQLNINLERIQQMLDS</sequence>
<dbReference type="InterPro" id="IPR035472">
    <property type="entry name" value="RpiR-like_SIS"/>
</dbReference>
<dbReference type="PANTHER" id="PTHR30514">
    <property type="entry name" value="GLUCOKINASE"/>
    <property type="match status" value="1"/>
</dbReference>
<dbReference type="PANTHER" id="PTHR30514:SF17">
    <property type="entry name" value="HTH-TYPE TRANSCRIPTIONAL REGULATOR MURR"/>
    <property type="match status" value="1"/>
</dbReference>
<dbReference type="InterPro" id="IPR000281">
    <property type="entry name" value="HTH_RpiR"/>
</dbReference>
<evidence type="ECO:0000259" key="5">
    <source>
        <dbReference type="PROSITE" id="PS51464"/>
    </source>
</evidence>
<gene>
    <name evidence="6" type="ORF">SAMN06296416_10781</name>
</gene>
<dbReference type="InterPro" id="IPR047640">
    <property type="entry name" value="RpiR-like"/>
</dbReference>
<dbReference type="Gene3D" id="1.10.10.10">
    <property type="entry name" value="Winged helix-like DNA-binding domain superfamily/Winged helix DNA-binding domain"/>
    <property type="match status" value="1"/>
</dbReference>
<reference evidence="6 7" key="1">
    <citation type="submission" date="2017-09" db="EMBL/GenBank/DDBJ databases">
        <authorList>
            <person name="Ehlers B."/>
            <person name="Leendertz F.H."/>
        </authorList>
    </citation>
    <scope>NUCLEOTIDE SEQUENCE [LARGE SCALE GENOMIC DNA]</scope>
    <source>
        <strain evidence="6 7">CGMCC 1.10978</strain>
    </source>
</reference>
<keyword evidence="2" id="KW-0238">DNA-binding</keyword>
<dbReference type="AlphaFoldDB" id="A0A286D9V0"/>
<dbReference type="InterPro" id="IPR036388">
    <property type="entry name" value="WH-like_DNA-bd_sf"/>
</dbReference>
<proteinExistence type="predicted"/>
<dbReference type="GO" id="GO:1901135">
    <property type="term" value="P:carbohydrate derivative metabolic process"/>
    <property type="evidence" value="ECO:0007669"/>
    <property type="project" value="InterPro"/>
</dbReference>
<dbReference type="OrthoDB" id="3684496at2"/>
<accession>A0A286D9V0</accession>
<dbReference type="EMBL" id="OCND01000007">
    <property type="protein sequence ID" value="SOD55403.1"/>
    <property type="molecule type" value="Genomic_DNA"/>
</dbReference>
<dbReference type="GO" id="GO:0003677">
    <property type="term" value="F:DNA binding"/>
    <property type="evidence" value="ECO:0007669"/>
    <property type="project" value="UniProtKB-KW"/>
</dbReference>
<dbReference type="RefSeq" id="WP_097122660.1">
    <property type="nucleotide sequence ID" value="NZ_OCND01000007.1"/>
</dbReference>
<evidence type="ECO:0000259" key="4">
    <source>
        <dbReference type="PROSITE" id="PS51071"/>
    </source>
</evidence>
<dbReference type="InterPro" id="IPR001347">
    <property type="entry name" value="SIS_dom"/>
</dbReference>
<dbReference type="SUPFAM" id="SSF46689">
    <property type="entry name" value="Homeodomain-like"/>
    <property type="match status" value="1"/>
</dbReference>
<keyword evidence="3" id="KW-0804">Transcription</keyword>
<dbReference type="Pfam" id="PF01418">
    <property type="entry name" value="HTH_6"/>
    <property type="match status" value="1"/>
</dbReference>
<dbReference type="Gene3D" id="3.40.50.10490">
    <property type="entry name" value="Glucose-6-phosphate isomerase like protein, domain 1"/>
    <property type="match status" value="1"/>
</dbReference>
<keyword evidence="7" id="KW-1185">Reference proteome</keyword>
<organism evidence="6 7">
    <name type="scientific">Pseudoxanthomonas wuyuanensis</name>
    <dbReference type="NCBI Taxonomy" id="1073196"/>
    <lineage>
        <taxon>Bacteria</taxon>
        <taxon>Pseudomonadati</taxon>
        <taxon>Pseudomonadota</taxon>
        <taxon>Gammaproteobacteria</taxon>
        <taxon>Lysobacterales</taxon>
        <taxon>Lysobacteraceae</taxon>
        <taxon>Pseudoxanthomonas</taxon>
    </lineage>
</organism>
<evidence type="ECO:0000313" key="6">
    <source>
        <dbReference type="EMBL" id="SOD55403.1"/>
    </source>
</evidence>
<dbReference type="GO" id="GO:0097367">
    <property type="term" value="F:carbohydrate derivative binding"/>
    <property type="evidence" value="ECO:0007669"/>
    <property type="project" value="InterPro"/>
</dbReference>
<feature type="domain" description="HTH rpiR-type" evidence="4">
    <location>
        <begin position="1"/>
        <end position="77"/>
    </location>
</feature>
<keyword evidence="1" id="KW-0805">Transcription regulation</keyword>
<evidence type="ECO:0000256" key="2">
    <source>
        <dbReference type="ARBA" id="ARBA00023125"/>
    </source>
</evidence>
<dbReference type="SUPFAM" id="SSF53697">
    <property type="entry name" value="SIS domain"/>
    <property type="match status" value="1"/>
</dbReference>
<feature type="domain" description="SIS" evidence="5">
    <location>
        <begin position="125"/>
        <end position="265"/>
    </location>
</feature>
<dbReference type="GO" id="GO:0003700">
    <property type="term" value="F:DNA-binding transcription factor activity"/>
    <property type="evidence" value="ECO:0007669"/>
    <property type="project" value="InterPro"/>
</dbReference>
<evidence type="ECO:0000313" key="7">
    <source>
        <dbReference type="Proteomes" id="UP000219374"/>
    </source>
</evidence>
<dbReference type="Proteomes" id="UP000219374">
    <property type="component" value="Unassembled WGS sequence"/>
</dbReference>
<name>A0A286D9V0_9GAMM</name>
<evidence type="ECO:0000256" key="3">
    <source>
        <dbReference type="ARBA" id="ARBA00023163"/>
    </source>
</evidence>
<dbReference type="Pfam" id="PF01380">
    <property type="entry name" value="SIS"/>
    <property type="match status" value="1"/>
</dbReference>
<protein>
    <submittedName>
        <fullName evidence="6">Transcriptional regulator, RpiR family</fullName>
    </submittedName>
</protein>
<dbReference type="PROSITE" id="PS51464">
    <property type="entry name" value="SIS"/>
    <property type="match status" value="1"/>
</dbReference>
<dbReference type="InterPro" id="IPR009057">
    <property type="entry name" value="Homeodomain-like_sf"/>
</dbReference>
<evidence type="ECO:0000256" key="1">
    <source>
        <dbReference type="ARBA" id="ARBA00023015"/>
    </source>
</evidence>
<dbReference type="InterPro" id="IPR046348">
    <property type="entry name" value="SIS_dom_sf"/>
</dbReference>
<dbReference type="CDD" id="cd05013">
    <property type="entry name" value="SIS_RpiR"/>
    <property type="match status" value="1"/>
</dbReference>